<accession>A0A800MSS7</accession>
<dbReference type="AlphaFoldDB" id="A0A800MSS7"/>
<feature type="transmembrane region" description="Helical" evidence="1">
    <location>
        <begin position="6"/>
        <end position="26"/>
    </location>
</feature>
<dbReference type="SUPFAM" id="SSF54523">
    <property type="entry name" value="Pili subunits"/>
    <property type="match status" value="1"/>
</dbReference>
<keyword evidence="1" id="KW-0472">Membrane</keyword>
<protein>
    <recommendedName>
        <fullName evidence="4">Tfp assembly type protein</fullName>
    </recommendedName>
</protein>
<evidence type="ECO:0000313" key="3">
    <source>
        <dbReference type="Proteomes" id="UP000465778"/>
    </source>
</evidence>
<sequence length="108" mass="12231">MVELVAVIAVLSIIAFITVLSIGGIIEKSRRDVCDVNTAEVKRQYERHLHLDETEHSDVVFIQFLMDFGENVCPLEGDIRYVDGEVRCSFHSESADDEGEDEKDVPYL</sequence>
<comment type="caution">
    <text evidence="2">The sequence shown here is derived from an EMBL/GenBank/DDBJ whole genome shotgun (WGS) entry which is preliminary data.</text>
</comment>
<organism evidence="2 3">
    <name type="scientific">Cytobacillus firmus</name>
    <name type="common">Bacillus firmus</name>
    <dbReference type="NCBI Taxonomy" id="1399"/>
    <lineage>
        <taxon>Bacteria</taxon>
        <taxon>Bacillati</taxon>
        <taxon>Bacillota</taxon>
        <taxon>Bacilli</taxon>
        <taxon>Bacillales</taxon>
        <taxon>Bacillaceae</taxon>
        <taxon>Cytobacillus</taxon>
    </lineage>
</organism>
<reference evidence="2 3" key="1">
    <citation type="journal article" date="2020" name="G3 (Bethesda)">
        <title>Whole Genome Sequencing and Comparative Genomics of Two Nematicidal Bacillus Strains Reveals a Wide Range of Possible Virulence Factors.</title>
        <authorList>
            <person name="Susic N."/>
            <person name="Janezic S."/>
            <person name="Rupnik M."/>
            <person name="Geric Stare B."/>
        </authorList>
    </citation>
    <scope>NUCLEOTIDE SEQUENCE [LARGE SCALE GENOMIC DNA]</scope>
    <source>
        <strain evidence="2 3">I-1582</strain>
    </source>
</reference>
<dbReference type="Gene3D" id="3.30.700.10">
    <property type="entry name" value="Glycoprotein, Type 4 Pilin"/>
    <property type="match status" value="1"/>
</dbReference>
<keyword evidence="1" id="KW-1133">Transmembrane helix</keyword>
<proteinExistence type="predicted"/>
<name>A0A800MSS7_CYTFI</name>
<keyword evidence="1" id="KW-0812">Transmembrane</keyword>
<dbReference type="InterPro" id="IPR045584">
    <property type="entry name" value="Pilin-like"/>
</dbReference>
<evidence type="ECO:0008006" key="4">
    <source>
        <dbReference type="Google" id="ProtNLM"/>
    </source>
</evidence>
<gene>
    <name evidence="2" type="ORF">KIS1582_4500</name>
</gene>
<dbReference type="EMBL" id="VDEM01000085">
    <property type="protein sequence ID" value="KAF0821736.1"/>
    <property type="molecule type" value="Genomic_DNA"/>
</dbReference>
<evidence type="ECO:0000313" key="2">
    <source>
        <dbReference type="EMBL" id="KAF0821736.1"/>
    </source>
</evidence>
<dbReference type="Proteomes" id="UP000465778">
    <property type="component" value="Unassembled WGS sequence"/>
</dbReference>
<evidence type="ECO:0000256" key="1">
    <source>
        <dbReference type="SAM" id="Phobius"/>
    </source>
</evidence>